<keyword evidence="8" id="KW-1185">Reference proteome</keyword>
<evidence type="ECO:0000313" key="8">
    <source>
        <dbReference type="Proteomes" id="UP000765509"/>
    </source>
</evidence>
<protein>
    <submittedName>
        <fullName evidence="7">Uncharacterized protein</fullName>
    </submittedName>
</protein>
<comment type="caution">
    <text evidence="7">The sequence shown here is derived from an EMBL/GenBank/DDBJ whole genome shotgun (WGS) entry which is preliminary data.</text>
</comment>
<sequence>MNFAPYAPPPDAPRPPSSTSTRKISASSSLNSQSIHKNPWSSYQQGSQIVDPTLVNSYSSKQNSSSVSNHHSSTLSAPLAQNIPHPAWSTSGQQNFDGGRAYPNTEAYETRFGWRVDVLAAMAYLTPLWAIVLLITETRNDFVRIHAYQSLLLAIPLAGLHFLFLSSHVLQVLLLTLECGLYGWLGFQAYCAAETLERNLLPIIGPISERWTMEE</sequence>
<feature type="transmembrane region" description="Helical" evidence="6">
    <location>
        <begin position="172"/>
        <end position="193"/>
    </location>
</feature>
<feature type="transmembrane region" description="Helical" evidence="6">
    <location>
        <begin position="112"/>
        <end position="135"/>
    </location>
</feature>
<evidence type="ECO:0000256" key="4">
    <source>
        <dbReference type="ARBA" id="ARBA00023136"/>
    </source>
</evidence>
<feature type="compositionally biased region" description="Polar residues" evidence="5">
    <location>
        <begin position="35"/>
        <end position="44"/>
    </location>
</feature>
<dbReference type="Proteomes" id="UP000765509">
    <property type="component" value="Unassembled WGS sequence"/>
</dbReference>
<keyword evidence="4 6" id="KW-0472">Membrane</keyword>
<dbReference type="GO" id="GO:0016020">
    <property type="term" value="C:membrane"/>
    <property type="evidence" value="ECO:0007669"/>
    <property type="project" value="UniProtKB-SubCell"/>
</dbReference>
<dbReference type="PANTHER" id="PTHR36460">
    <property type="entry name" value="UPF0132 DOMAIN PROTEIN (AFU_ORTHOLOGUE AFUA_3G10255)"/>
    <property type="match status" value="1"/>
</dbReference>
<keyword evidence="3 6" id="KW-1133">Transmembrane helix</keyword>
<name>A0A9Q3EK25_9BASI</name>
<evidence type="ECO:0000256" key="3">
    <source>
        <dbReference type="ARBA" id="ARBA00022989"/>
    </source>
</evidence>
<dbReference type="EMBL" id="AVOT02029643">
    <property type="protein sequence ID" value="MBW0522559.1"/>
    <property type="molecule type" value="Genomic_DNA"/>
</dbReference>
<dbReference type="AlphaFoldDB" id="A0A9Q3EK25"/>
<evidence type="ECO:0000313" key="7">
    <source>
        <dbReference type="EMBL" id="MBW0522559.1"/>
    </source>
</evidence>
<gene>
    <name evidence="7" type="ORF">O181_062274</name>
</gene>
<dbReference type="OrthoDB" id="5546837at2759"/>
<feature type="transmembrane region" description="Helical" evidence="6">
    <location>
        <begin position="147"/>
        <end position="166"/>
    </location>
</feature>
<feature type="region of interest" description="Disordered" evidence="5">
    <location>
        <begin position="1"/>
        <end position="44"/>
    </location>
</feature>
<reference evidence="7" key="1">
    <citation type="submission" date="2021-03" db="EMBL/GenBank/DDBJ databases">
        <title>Draft genome sequence of rust myrtle Austropuccinia psidii MF-1, a brazilian biotype.</title>
        <authorList>
            <person name="Quecine M.C."/>
            <person name="Pachon D.M.R."/>
            <person name="Bonatelli M.L."/>
            <person name="Correr F.H."/>
            <person name="Franceschini L.M."/>
            <person name="Leite T.F."/>
            <person name="Margarido G.R.A."/>
            <person name="Almeida C.A."/>
            <person name="Ferrarezi J.A."/>
            <person name="Labate C.A."/>
        </authorList>
    </citation>
    <scope>NUCLEOTIDE SEQUENCE</scope>
    <source>
        <strain evidence="7">MF-1</strain>
    </source>
</reference>
<evidence type="ECO:0000256" key="2">
    <source>
        <dbReference type="ARBA" id="ARBA00022692"/>
    </source>
</evidence>
<accession>A0A9Q3EK25</accession>
<keyword evidence="2 6" id="KW-0812">Transmembrane</keyword>
<feature type="compositionally biased region" description="Low complexity" evidence="5">
    <location>
        <begin position="17"/>
        <end position="34"/>
    </location>
</feature>
<evidence type="ECO:0000256" key="1">
    <source>
        <dbReference type="ARBA" id="ARBA00004141"/>
    </source>
</evidence>
<evidence type="ECO:0000256" key="5">
    <source>
        <dbReference type="SAM" id="MobiDB-lite"/>
    </source>
</evidence>
<comment type="subcellular location">
    <subcellularLocation>
        <location evidence="1">Membrane</location>
        <topology evidence="1">Multi-pass membrane protein</topology>
    </subcellularLocation>
</comment>
<organism evidence="7 8">
    <name type="scientific">Austropuccinia psidii MF-1</name>
    <dbReference type="NCBI Taxonomy" id="1389203"/>
    <lineage>
        <taxon>Eukaryota</taxon>
        <taxon>Fungi</taxon>
        <taxon>Dikarya</taxon>
        <taxon>Basidiomycota</taxon>
        <taxon>Pucciniomycotina</taxon>
        <taxon>Pucciniomycetes</taxon>
        <taxon>Pucciniales</taxon>
        <taxon>Sphaerophragmiaceae</taxon>
        <taxon>Austropuccinia</taxon>
    </lineage>
</organism>
<feature type="compositionally biased region" description="Pro residues" evidence="5">
    <location>
        <begin position="1"/>
        <end position="16"/>
    </location>
</feature>
<dbReference type="PANTHER" id="PTHR36460:SF1">
    <property type="entry name" value="UPF0132 DOMAIN PROTEIN (AFU_ORTHOLOGUE AFUA_3G10255)"/>
    <property type="match status" value="1"/>
</dbReference>
<proteinExistence type="predicted"/>
<evidence type="ECO:0000256" key="6">
    <source>
        <dbReference type="SAM" id="Phobius"/>
    </source>
</evidence>